<dbReference type="GO" id="GO:0005854">
    <property type="term" value="C:nascent polypeptide-associated complex"/>
    <property type="evidence" value="ECO:0007669"/>
    <property type="project" value="InterPro"/>
</dbReference>
<protein>
    <recommendedName>
        <fullName evidence="5">Signal peptide containing protein</fullName>
    </recommendedName>
</protein>
<feature type="compositionally biased region" description="Basic residues" evidence="1">
    <location>
        <begin position="428"/>
        <end position="437"/>
    </location>
</feature>
<feature type="region of interest" description="Disordered" evidence="1">
    <location>
        <begin position="1528"/>
        <end position="1568"/>
    </location>
</feature>
<feature type="compositionally biased region" description="Basic and acidic residues" evidence="1">
    <location>
        <begin position="231"/>
        <end position="245"/>
    </location>
</feature>
<keyword evidence="4" id="KW-1185">Reference proteome</keyword>
<comment type="caution">
    <text evidence="3">The sequence shown here is derived from an EMBL/GenBank/DDBJ whole genome shotgun (WGS) entry which is preliminary data.</text>
</comment>
<evidence type="ECO:0000256" key="2">
    <source>
        <dbReference type="SAM" id="SignalP"/>
    </source>
</evidence>
<evidence type="ECO:0008006" key="5">
    <source>
        <dbReference type="Google" id="ProtNLM"/>
    </source>
</evidence>
<reference evidence="3 4" key="1">
    <citation type="journal article" date="2012" name="BMC Genomics">
        <title>Comparative genomic analysis and phylogenetic position of Theileria equi.</title>
        <authorList>
            <person name="Kappmeyer L.S."/>
            <person name="Thiagarajan M."/>
            <person name="Herndon D.R."/>
            <person name="Ramsay J.D."/>
            <person name="Caler E."/>
            <person name="Djikeng A."/>
            <person name="Gillespie J.J."/>
            <person name="Lau A.O."/>
            <person name="Roalson E.H."/>
            <person name="Silva J.C."/>
            <person name="Silva M.G."/>
            <person name="Suarez C.E."/>
            <person name="Ueti M.W."/>
            <person name="Nene V.M."/>
            <person name="Mealey R.H."/>
            <person name="Knowles D.P."/>
            <person name="Brayton K.A."/>
        </authorList>
    </citation>
    <scope>NUCLEOTIDE SEQUENCE [LARGE SCALE GENOMIC DNA]</scope>
    <source>
        <strain evidence="3 4">WA</strain>
    </source>
</reference>
<feature type="region of interest" description="Disordered" evidence="1">
    <location>
        <begin position="1149"/>
        <end position="1253"/>
    </location>
</feature>
<feature type="compositionally biased region" description="Polar residues" evidence="1">
    <location>
        <begin position="220"/>
        <end position="230"/>
    </location>
</feature>
<evidence type="ECO:0000256" key="1">
    <source>
        <dbReference type="SAM" id="MobiDB-lite"/>
    </source>
</evidence>
<dbReference type="InterPro" id="IPR007480">
    <property type="entry name" value="DUF529"/>
</dbReference>
<gene>
    <name evidence="3" type="ORF">BEWA_036730</name>
</gene>
<feature type="compositionally biased region" description="Basic and acidic residues" evidence="1">
    <location>
        <begin position="880"/>
        <end position="892"/>
    </location>
</feature>
<dbReference type="EMBL" id="ACOU01000002">
    <property type="protein sequence ID" value="EKX73637.1"/>
    <property type="molecule type" value="Genomic_DNA"/>
</dbReference>
<dbReference type="VEuPathDB" id="PiroplasmaDB:BEWA_036730"/>
<dbReference type="KEGG" id="beq:BEWA_036730"/>
<dbReference type="OrthoDB" id="360301at2759"/>
<accession>L1LDX0</accession>
<feature type="compositionally biased region" description="Acidic residues" evidence="1">
    <location>
        <begin position="1548"/>
        <end position="1568"/>
    </location>
</feature>
<keyword evidence="2" id="KW-0732">Signal</keyword>
<feature type="region of interest" description="Disordered" evidence="1">
    <location>
        <begin position="706"/>
        <end position="736"/>
    </location>
</feature>
<proteinExistence type="predicted"/>
<feature type="region of interest" description="Disordered" evidence="1">
    <location>
        <begin position="848"/>
        <end position="892"/>
    </location>
</feature>
<dbReference type="Pfam" id="PF04385">
    <property type="entry name" value="FAINT"/>
    <property type="match status" value="4"/>
</dbReference>
<dbReference type="InterPro" id="IPR016641">
    <property type="entry name" value="EGD2/NACA0like"/>
</dbReference>
<feature type="compositionally biased region" description="Basic and acidic residues" evidence="1">
    <location>
        <begin position="1176"/>
        <end position="1190"/>
    </location>
</feature>
<evidence type="ECO:0000313" key="3">
    <source>
        <dbReference type="EMBL" id="EKX73637.1"/>
    </source>
</evidence>
<sequence>MRKILFFILGISFFAADCAKKQSAPAQRVLPDLTKFGGSYLVKVEYADNVPQVTCTGKKNVKTLKLAYGGDKIWEDKSKTCKSAVVLFGLAAPQLAVLEINGENKKVYRYHDGKQWKDGNESKHKKKLEELKTEAKDHPITPQQTSKPATPAASQAPPAQQVSQQPTGAPAVQQEGAQAKPGDAPVVKGQGQAVPQTPQGQPQANAQPPVKPKEEPKATEPTNKSPAQQGSKEENKPESVPEVKQEQNPATNLQGGAKKEQDEAKEQQPAAKPVTLSERAKKVDAKSFDVRESSSNGVPLLTCTPKDKKKPTKLVYGDETIWSGNKSVLFLSALIYFKGDKPYVVTLSKKENGKDHTLFLHKDETGKWVNDKNKHAEKLKELQDAARPKESPEAVKDNVEEKVRSAPEQEVKLQQAQNIGSLPDPKSRQFKRHCKHKMHDDDDDPPTPSHDNFKVDESLFNVENGQEDGVPVLKLTAKDGTSTNKLTFDGVSLWQGRNAGDSCSVATFYLGPNNDPVGASYRFKRENDGKTVEGYRQFSDGNWSQVKKDDLTKLLEEVKQAPEMSDEDTTPIQIDLLDLKSKADSTLFDADGDYEGEFPVLRLTPKTGVTAGKLTFNGQTLWTCQGPSDACLSAIFYLGTSGPVAATYTVKGRKVFETYRKFSGGQWTSVNKEGLDELLEELKKDLGRIREHCTWEKLVKAAPDEKDGLLDTEDPSDPESKEIDRDCTETKHDDIPPDLKSKVDASLFDLESSLENDLPVLKLKAKEGTSTNKLTFDNLTVWESSDPRDSCSSATFYLRPNNDPVAALYRFYRGSDGATVEGYRKLVDGKWEILKKDDLTKFLEEVKQTSEMDDDTSQPTVEGSMPDPESRKFHRQCRPRMHDDDNPPTPSHEDFKVDESLFKAENGKDEGLNVIKLTAKDDAKPNKLTFAGKDVWKAQNDGDSCSVATFYLGPNNDLVAAKFTYKKADDKLGVGYRKHSSDGWEFIKSDAFQKLLQEVRSQQAQNIGALPDPGSRTIHKKCTPRMHDDDDPPTPSHDSFKVDESLFNVEEGQENGLRTLKLTAKDGTSTNKLTFGGFTVWEAQNGTDLCSVATFYLGQNNNPVAAKFTYKKADDKLGVGYRKHSNYKWEFIKSDAFQELLKETGETLGEFKDDCTPTKHDNPPTVEGSMPGPGSKEIKIDCTRKMHDDDNPPESGSIPDPGEIKRKCTPRQRDDNPPAVEGSMPDPESRKFHRQCKHKMHDDDDPPTPSHEDFKVDESLFKAENGKDEGLNVIKLTAKDDAKPNNLTFDGKDVWECQNGTDLCSAATFYLGPDNNPVAAKFTYKKADNKLGVGYRKLSNGKWEYIKGDTFKNLLQETKEKPREFRNDCTKNMHGDNPQLAAMPGGPSEDPMEIQRRCSKRRKPTTEAELKKKYDSLATTSTLDIHGKVDNNTTVFNKNTSDGTILMAFSSKEGHYFNNVVQGSITVWTAENGEKCTSVNHRRTKPEEIIRVFVRTPTAFKRLYYRSGDNKWTKIQRHEYFNRLKLAQNTSSPDHKPAPKHDDLDDVIHDEEADEEEEEKEQEEYADV</sequence>
<feature type="compositionally biased region" description="Basic and acidic residues" evidence="1">
    <location>
        <begin position="1533"/>
        <end position="1547"/>
    </location>
</feature>
<dbReference type="RefSeq" id="XP_004833089.1">
    <property type="nucleotide sequence ID" value="XM_004833032.1"/>
</dbReference>
<feature type="region of interest" description="Disordered" evidence="1">
    <location>
        <begin position="132"/>
        <end position="310"/>
    </location>
</feature>
<feature type="compositionally biased region" description="Low complexity" evidence="1">
    <location>
        <begin position="148"/>
        <end position="167"/>
    </location>
</feature>
<evidence type="ECO:0000313" key="4">
    <source>
        <dbReference type="Proteomes" id="UP000031512"/>
    </source>
</evidence>
<dbReference type="PANTHER" id="PTHR21713">
    <property type="entry name" value="NASCENT POLYPEPTIDE ASSOCIATED COMPLEX ALPHA SUBUNIT-RELATED"/>
    <property type="match status" value="1"/>
</dbReference>
<feature type="compositionally biased region" description="Basic and acidic residues" evidence="1">
    <location>
        <begin position="278"/>
        <end position="292"/>
    </location>
</feature>
<feature type="compositionally biased region" description="Low complexity" evidence="1">
    <location>
        <begin position="195"/>
        <end position="208"/>
    </location>
</feature>
<feature type="signal peptide" evidence="2">
    <location>
        <begin position="1"/>
        <end position="18"/>
    </location>
</feature>
<feature type="compositionally biased region" description="Basic and acidic residues" evidence="1">
    <location>
        <begin position="1149"/>
        <end position="1162"/>
    </location>
</feature>
<feature type="region of interest" description="Disordered" evidence="1">
    <location>
        <begin position="383"/>
        <end position="454"/>
    </location>
</feature>
<dbReference type="GeneID" id="15806560"/>
<feature type="compositionally biased region" description="Basic and acidic residues" evidence="1">
    <location>
        <begin position="1202"/>
        <end position="1216"/>
    </location>
</feature>
<organism evidence="3 4">
    <name type="scientific">Theileria equi strain WA</name>
    <dbReference type="NCBI Taxonomy" id="1537102"/>
    <lineage>
        <taxon>Eukaryota</taxon>
        <taxon>Sar</taxon>
        <taxon>Alveolata</taxon>
        <taxon>Apicomplexa</taxon>
        <taxon>Aconoidasida</taxon>
        <taxon>Piroplasmida</taxon>
        <taxon>Theileriidae</taxon>
        <taxon>Theileria</taxon>
    </lineage>
</organism>
<feature type="compositionally biased region" description="Basic and acidic residues" evidence="1">
    <location>
        <begin position="718"/>
        <end position="736"/>
    </location>
</feature>
<name>L1LDX0_THEEQ</name>
<dbReference type="Proteomes" id="UP000031512">
    <property type="component" value="Unassembled WGS sequence"/>
</dbReference>
<feature type="compositionally biased region" description="Basic and acidic residues" evidence="1">
    <location>
        <begin position="383"/>
        <end position="411"/>
    </location>
</feature>
<feature type="compositionally biased region" description="Basic and acidic residues" evidence="1">
    <location>
        <begin position="257"/>
        <end position="266"/>
    </location>
</feature>
<feature type="chain" id="PRO_5005688042" description="Signal peptide containing protein" evidence="2">
    <location>
        <begin position="19"/>
        <end position="1568"/>
    </location>
</feature>